<feature type="transmembrane region" description="Helical" evidence="2">
    <location>
        <begin position="46"/>
        <end position="63"/>
    </location>
</feature>
<comment type="caution">
    <text evidence="4">The sequence shown here is derived from an EMBL/GenBank/DDBJ whole genome shotgun (WGS) entry which is preliminary data.</text>
</comment>
<dbReference type="EMBL" id="JACHWJ010000004">
    <property type="protein sequence ID" value="MBB2958523.1"/>
    <property type="molecule type" value="Genomic_DNA"/>
</dbReference>
<keyword evidence="2" id="KW-1133">Transmembrane helix</keyword>
<keyword evidence="2" id="KW-0812">Transmembrane</keyword>
<evidence type="ECO:0000259" key="3">
    <source>
        <dbReference type="Pfam" id="PF01757"/>
    </source>
</evidence>
<keyword evidence="5" id="KW-1185">Reference proteome</keyword>
<keyword evidence="2" id="KW-0472">Membrane</keyword>
<accession>A0A7W4UQ78</accession>
<proteinExistence type="predicted"/>
<gene>
    <name evidence="4" type="ORF">FHX72_002669</name>
</gene>
<name>A0A7W4UQ78_9MICO</name>
<feature type="transmembrane region" description="Helical" evidence="2">
    <location>
        <begin position="198"/>
        <end position="221"/>
    </location>
</feature>
<dbReference type="PANTHER" id="PTHR23028:SF53">
    <property type="entry name" value="ACYL_TRANSF_3 DOMAIN-CONTAINING PROTEIN"/>
    <property type="match status" value="1"/>
</dbReference>
<evidence type="ECO:0000313" key="4">
    <source>
        <dbReference type="EMBL" id="MBB2958523.1"/>
    </source>
</evidence>
<dbReference type="RefSeq" id="WP_183625669.1">
    <property type="nucleotide sequence ID" value="NZ_JACHWJ010000004.1"/>
</dbReference>
<sequence>MPPTLRVALSTRDNSLNFLRLCLAAAVILGHAWTIGGFEDSPFPELGTWAVNGFFAISGYLIAGSRRRTALPGFLWRRALRILPAFWACLIVTAFIVAPIAAAWTGERYELGSAVSYVISNFALSIQQTGIDATLQNVPLEDIWNGSLWTLVYEFAAYVFAALILTVPLLRKHAVWALAALLIVVIALQPIALGPLAVTQLVAINVLRLGVFFLAGMLIYFLSDRIRLTWWPFIAALVLLGGLAALGRAEHYGQLPYGFALLWLGARMRIPIGRDNDISYGLYIWAWPVQQLLVLAGAQALGPWLSALLALACTLPLAWLSWKGVEEPAMRLRHLVPGRASSRVTPQSSSPTAQPATSVDDTTL</sequence>
<evidence type="ECO:0000256" key="2">
    <source>
        <dbReference type="SAM" id="Phobius"/>
    </source>
</evidence>
<organism evidence="4 5">
    <name type="scientific">Pseudoclavibacter helvolus</name>
    <dbReference type="NCBI Taxonomy" id="255205"/>
    <lineage>
        <taxon>Bacteria</taxon>
        <taxon>Bacillati</taxon>
        <taxon>Actinomycetota</taxon>
        <taxon>Actinomycetes</taxon>
        <taxon>Micrococcales</taxon>
        <taxon>Microbacteriaceae</taxon>
        <taxon>Pseudoclavibacter</taxon>
    </lineage>
</organism>
<feature type="transmembrane region" description="Helical" evidence="2">
    <location>
        <begin position="148"/>
        <end position="167"/>
    </location>
</feature>
<dbReference type="InterPro" id="IPR002656">
    <property type="entry name" value="Acyl_transf_3_dom"/>
</dbReference>
<dbReference type="GO" id="GO:0016747">
    <property type="term" value="F:acyltransferase activity, transferring groups other than amino-acyl groups"/>
    <property type="evidence" value="ECO:0007669"/>
    <property type="project" value="InterPro"/>
</dbReference>
<evidence type="ECO:0000256" key="1">
    <source>
        <dbReference type="SAM" id="MobiDB-lite"/>
    </source>
</evidence>
<protein>
    <submittedName>
        <fullName evidence="4">Peptidoglycan/LPS O-acetylase OafA/YrhL</fullName>
    </submittedName>
</protein>
<dbReference type="PANTHER" id="PTHR23028">
    <property type="entry name" value="ACETYLTRANSFERASE"/>
    <property type="match status" value="1"/>
</dbReference>
<feature type="transmembrane region" description="Helical" evidence="2">
    <location>
        <begin position="228"/>
        <end position="246"/>
    </location>
</feature>
<dbReference type="Proteomes" id="UP000545286">
    <property type="component" value="Unassembled WGS sequence"/>
</dbReference>
<reference evidence="4 5" key="1">
    <citation type="submission" date="2020-08" db="EMBL/GenBank/DDBJ databases">
        <title>Sequencing the genomes of 1000 actinobacteria strains.</title>
        <authorList>
            <person name="Klenk H.-P."/>
        </authorList>
    </citation>
    <scope>NUCLEOTIDE SEQUENCE [LARGE SCALE GENOMIC DNA]</scope>
    <source>
        <strain evidence="4 5">DSM 20419</strain>
    </source>
</reference>
<dbReference type="Pfam" id="PF01757">
    <property type="entry name" value="Acyl_transf_3"/>
    <property type="match status" value="1"/>
</dbReference>
<feature type="domain" description="Acyltransferase 3" evidence="3">
    <location>
        <begin position="14"/>
        <end position="322"/>
    </location>
</feature>
<dbReference type="AlphaFoldDB" id="A0A7W4UQ78"/>
<evidence type="ECO:0000313" key="5">
    <source>
        <dbReference type="Proteomes" id="UP000545286"/>
    </source>
</evidence>
<feature type="compositionally biased region" description="Polar residues" evidence="1">
    <location>
        <begin position="342"/>
        <end position="364"/>
    </location>
</feature>
<dbReference type="GO" id="GO:0016020">
    <property type="term" value="C:membrane"/>
    <property type="evidence" value="ECO:0007669"/>
    <property type="project" value="TreeGrafter"/>
</dbReference>
<feature type="transmembrane region" description="Helical" evidence="2">
    <location>
        <begin position="174"/>
        <end position="192"/>
    </location>
</feature>
<feature type="transmembrane region" description="Helical" evidence="2">
    <location>
        <begin position="16"/>
        <end position="34"/>
    </location>
</feature>
<dbReference type="InterPro" id="IPR050879">
    <property type="entry name" value="Acyltransferase_3"/>
</dbReference>
<feature type="transmembrane region" description="Helical" evidence="2">
    <location>
        <begin position="84"/>
        <end position="104"/>
    </location>
</feature>
<feature type="transmembrane region" description="Helical" evidence="2">
    <location>
        <begin position="304"/>
        <end position="322"/>
    </location>
</feature>
<feature type="region of interest" description="Disordered" evidence="1">
    <location>
        <begin position="340"/>
        <end position="364"/>
    </location>
</feature>
<dbReference type="GO" id="GO:0009103">
    <property type="term" value="P:lipopolysaccharide biosynthetic process"/>
    <property type="evidence" value="ECO:0007669"/>
    <property type="project" value="TreeGrafter"/>
</dbReference>